<dbReference type="AlphaFoldDB" id="A0A8J2KR20"/>
<gene>
    <name evidence="5" type="ORF">AFUS01_LOCUS31889</name>
</gene>
<keyword evidence="6" id="KW-1185">Reference proteome</keyword>
<dbReference type="CDD" id="cd16261">
    <property type="entry name" value="EF2_snRNP_III"/>
    <property type="match status" value="1"/>
</dbReference>
<dbReference type="FunFam" id="3.40.50.300:FF:000746">
    <property type="entry name" value="Ribosome assembly protein 1"/>
    <property type="match status" value="1"/>
</dbReference>
<evidence type="ECO:0000256" key="1">
    <source>
        <dbReference type="ARBA" id="ARBA00022741"/>
    </source>
</evidence>
<dbReference type="GO" id="GO:1990904">
    <property type="term" value="C:ribonucleoprotein complex"/>
    <property type="evidence" value="ECO:0007669"/>
    <property type="project" value="TreeGrafter"/>
</dbReference>
<dbReference type="Pfam" id="PF14492">
    <property type="entry name" value="EFG_III"/>
    <property type="match status" value="1"/>
</dbReference>
<feature type="region of interest" description="Disordered" evidence="3">
    <location>
        <begin position="191"/>
        <end position="211"/>
    </location>
</feature>
<proteinExistence type="predicted"/>
<evidence type="ECO:0000256" key="3">
    <source>
        <dbReference type="SAM" id="MobiDB-lite"/>
    </source>
</evidence>
<dbReference type="InterPro" id="IPR004161">
    <property type="entry name" value="EFTu-like_2"/>
</dbReference>
<dbReference type="GO" id="GO:0005829">
    <property type="term" value="C:cytosol"/>
    <property type="evidence" value="ECO:0007669"/>
    <property type="project" value="TreeGrafter"/>
</dbReference>
<dbReference type="PROSITE" id="PS51722">
    <property type="entry name" value="G_TR_2"/>
    <property type="match status" value="1"/>
</dbReference>
<dbReference type="CDD" id="cd01885">
    <property type="entry name" value="EF2"/>
    <property type="match status" value="1"/>
</dbReference>
<sequence>MRLVNLEKLTDLQKNPGNVRNICIMAHVDHGKTTLADSLVASNGIISQRLAGKLRYLDSRKDEQERGITMKSSSISLYHSVGPVEYLVNLIDSPGHVDFSSEVSTAVRLCDGAMILVDVVEGVCAQTIVALRQAWQENIKPVLVLNKIDRLILEVKLTPLDAYVHLTQVLEKVNVVMAELLTSEVMEKEYSAEKPLQPEGDGNKPKTSNEPEYYDWSSGLDDVDDSNLYFSPDQGNVVFASASDGWGFRCESFAKIYAEKIGVKEAVLNKTLWGDYYLNSKQKRIMKKAQEKAKKPLFVQLILENVWALYDAVAVRKDRPTIEKMVANLGLNVPPRSLKQTDFKSILQCIMSAWLPLSTSVLDMVCLKLPSPLDLSETRVERLMFSHTKSFALLPPESQDLKRAFLACSSSDDAPVIVFVSKMFAVERNFLPENRPKALTSEEILARREQARLRLAERIAQKQVDDENKDRNSETTTLATEPQKEPELETQDSDAFVAFARVYSGTLKKNSKLFILGPRYDPTTSPEWNEKEAIDPATTLKDLKPGHYVTLADIKQLYLLMGRELEALEEVPAGNILGIGGLDEHILKTATISSTLACPTFTDLNLIAVPILRVALEPAHTSDMKKLVQGLKLLNQADPCVQILVQDTGEHVLVTAGEVHLQRCLDDLRERFAKIEVTASKPIVPFRETVIEPPKTDMVNEIIEQTSSNKSSQVNYKTASEVTADTAGIITQMTANKKCAIKIRAAPLPETVTKLLEDSVDLIHILKDNSNLSTGRASLEFLPDEIVLKLKDFKRKLRNEFKEGGWDPSIADRIWSFGPKKCGPNVLINEVINHQRGCAWPKEILMESSFGVSMEQDVNPLYAYDSNFLNGFQIATLAGPLCEEPMMGVAFIVEDWSIDAVEENPDDGNSGGNLHQPYGPFSGQIMSAVKDACRKAFQAQPQRLMVAMYSCSIQVNGEVLVTKSVGSTYNKNKFLFTKLSCNL</sequence>
<reference evidence="5" key="1">
    <citation type="submission" date="2021-06" db="EMBL/GenBank/DDBJ databases">
        <authorList>
            <person name="Hodson N. C."/>
            <person name="Mongue J. A."/>
            <person name="Jaron S. K."/>
        </authorList>
    </citation>
    <scope>NUCLEOTIDE SEQUENCE</scope>
</reference>
<dbReference type="Pfam" id="PF03144">
    <property type="entry name" value="GTP_EFTU_D2"/>
    <property type="match status" value="1"/>
</dbReference>
<evidence type="ECO:0000256" key="2">
    <source>
        <dbReference type="ARBA" id="ARBA00023134"/>
    </source>
</evidence>
<dbReference type="Proteomes" id="UP000708208">
    <property type="component" value="Unassembled WGS sequence"/>
</dbReference>
<keyword evidence="2" id="KW-0342">GTP-binding</keyword>
<feature type="compositionally biased region" description="Basic and acidic residues" evidence="3">
    <location>
        <begin position="462"/>
        <end position="473"/>
    </location>
</feature>
<dbReference type="CDD" id="cd01681">
    <property type="entry name" value="aeEF2_snRNP_like_IV"/>
    <property type="match status" value="1"/>
</dbReference>
<dbReference type="InterPro" id="IPR000795">
    <property type="entry name" value="T_Tr_GTP-bd_dom"/>
</dbReference>
<dbReference type="PANTHER" id="PTHR42908:SF3">
    <property type="entry name" value="ELONGATION FACTOR-LIKE GTPASE 1"/>
    <property type="match status" value="1"/>
</dbReference>
<protein>
    <recommendedName>
        <fullName evidence="4">Tr-type G domain-containing protein</fullName>
    </recommendedName>
</protein>
<comment type="caution">
    <text evidence="5">The sequence shown here is derived from an EMBL/GenBank/DDBJ whole genome shotgun (WGS) entry which is preliminary data.</text>
</comment>
<name>A0A8J2KR20_9HEXA</name>
<accession>A0A8J2KR20</accession>
<dbReference type="FunFam" id="3.90.1430.10:FF:000002">
    <property type="entry name" value="Elongation factor like GTPase 1"/>
    <property type="match status" value="1"/>
</dbReference>
<dbReference type="Pfam" id="PF00009">
    <property type="entry name" value="GTP_EFTU"/>
    <property type="match status" value="1"/>
</dbReference>
<dbReference type="Pfam" id="PF25118">
    <property type="entry name" value="EFL1"/>
    <property type="match status" value="1"/>
</dbReference>
<organism evidence="5 6">
    <name type="scientific">Allacma fusca</name>
    <dbReference type="NCBI Taxonomy" id="39272"/>
    <lineage>
        <taxon>Eukaryota</taxon>
        <taxon>Metazoa</taxon>
        <taxon>Ecdysozoa</taxon>
        <taxon>Arthropoda</taxon>
        <taxon>Hexapoda</taxon>
        <taxon>Collembola</taxon>
        <taxon>Symphypleona</taxon>
        <taxon>Sminthuridae</taxon>
        <taxon>Allacma</taxon>
    </lineage>
</organism>
<dbReference type="OrthoDB" id="364892at2759"/>
<feature type="domain" description="Tr-type G" evidence="4">
    <location>
        <begin position="17"/>
        <end position="321"/>
    </location>
</feature>
<dbReference type="GO" id="GO:0005525">
    <property type="term" value="F:GTP binding"/>
    <property type="evidence" value="ECO:0007669"/>
    <property type="project" value="UniProtKB-KW"/>
</dbReference>
<dbReference type="GO" id="GO:0043022">
    <property type="term" value="F:ribosome binding"/>
    <property type="evidence" value="ECO:0007669"/>
    <property type="project" value="TreeGrafter"/>
</dbReference>
<dbReference type="PANTHER" id="PTHR42908">
    <property type="entry name" value="TRANSLATION ELONGATION FACTOR-RELATED"/>
    <property type="match status" value="1"/>
</dbReference>
<feature type="region of interest" description="Disordered" evidence="3">
    <location>
        <begin position="462"/>
        <end position="491"/>
    </location>
</feature>
<dbReference type="InterPro" id="IPR005225">
    <property type="entry name" value="Small_GTP-bd"/>
</dbReference>
<keyword evidence="1" id="KW-0547">Nucleotide-binding</keyword>
<dbReference type="FunFam" id="3.30.70.870:FF:000002">
    <property type="entry name" value="Translation elongation factor 2"/>
    <property type="match status" value="1"/>
</dbReference>
<dbReference type="GO" id="GO:0003924">
    <property type="term" value="F:GTPase activity"/>
    <property type="evidence" value="ECO:0007669"/>
    <property type="project" value="InterPro"/>
</dbReference>
<dbReference type="InterPro" id="IPR041095">
    <property type="entry name" value="EFG_II"/>
</dbReference>
<dbReference type="CDD" id="cd16268">
    <property type="entry name" value="EF2_II"/>
    <property type="match status" value="1"/>
</dbReference>
<evidence type="ECO:0000259" key="4">
    <source>
        <dbReference type="PROSITE" id="PS51722"/>
    </source>
</evidence>
<dbReference type="NCBIfam" id="TIGR00231">
    <property type="entry name" value="small_GTP"/>
    <property type="match status" value="1"/>
</dbReference>
<evidence type="ECO:0000313" key="5">
    <source>
        <dbReference type="EMBL" id="CAG7821558.1"/>
    </source>
</evidence>
<dbReference type="EMBL" id="CAJVCH010514718">
    <property type="protein sequence ID" value="CAG7821558.1"/>
    <property type="molecule type" value="Genomic_DNA"/>
</dbReference>
<evidence type="ECO:0000313" key="6">
    <source>
        <dbReference type="Proteomes" id="UP000708208"/>
    </source>
</evidence>
<dbReference type="InterPro" id="IPR056752">
    <property type="entry name" value="EFL1"/>
</dbReference>
<dbReference type="GO" id="GO:0042256">
    <property type="term" value="P:cytosolic ribosome assembly"/>
    <property type="evidence" value="ECO:0007669"/>
    <property type="project" value="TreeGrafter"/>
</dbReference>